<dbReference type="SUPFAM" id="SSF51735">
    <property type="entry name" value="NAD(P)-binding Rossmann-fold domains"/>
    <property type="match status" value="1"/>
</dbReference>
<dbReference type="InterPro" id="IPR036291">
    <property type="entry name" value="NAD(P)-bd_dom_sf"/>
</dbReference>
<dbReference type="AlphaFoldDB" id="A0A158GD97"/>
<dbReference type="GO" id="GO:0005829">
    <property type="term" value="C:cytosol"/>
    <property type="evidence" value="ECO:0007669"/>
    <property type="project" value="TreeGrafter"/>
</dbReference>
<feature type="domain" description="Enoyl reductase (ER)" evidence="3">
    <location>
        <begin position="14"/>
        <end position="326"/>
    </location>
</feature>
<evidence type="ECO:0000313" key="4">
    <source>
        <dbReference type="EMBL" id="SAL30085.1"/>
    </source>
</evidence>
<evidence type="ECO:0000313" key="5">
    <source>
        <dbReference type="Proteomes" id="UP000054893"/>
    </source>
</evidence>
<dbReference type="Proteomes" id="UP000054893">
    <property type="component" value="Unassembled WGS sequence"/>
</dbReference>
<protein>
    <submittedName>
        <fullName evidence="4">Quinone oxidoreductase</fullName>
    </submittedName>
</protein>
<evidence type="ECO:0000256" key="2">
    <source>
        <dbReference type="ARBA" id="ARBA00023002"/>
    </source>
</evidence>
<dbReference type="CDD" id="cd05286">
    <property type="entry name" value="QOR2"/>
    <property type="match status" value="1"/>
</dbReference>
<dbReference type="Gene3D" id="3.40.50.720">
    <property type="entry name" value="NAD(P)-binding Rossmann-like Domain"/>
    <property type="match status" value="1"/>
</dbReference>
<name>A0A158GD97_CABSO</name>
<dbReference type="InterPro" id="IPR013149">
    <property type="entry name" value="ADH-like_C"/>
</dbReference>
<evidence type="ECO:0000259" key="3">
    <source>
        <dbReference type="SMART" id="SM00829"/>
    </source>
</evidence>
<organism evidence="4 5">
    <name type="scientific">Caballeronia sordidicola</name>
    <name type="common">Burkholderia sordidicola</name>
    <dbReference type="NCBI Taxonomy" id="196367"/>
    <lineage>
        <taxon>Bacteria</taxon>
        <taxon>Pseudomonadati</taxon>
        <taxon>Pseudomonadota</taxon>
        <taxon>Betaproteobacteria</taxon>
        <taxon>Burkholderiales</taxon>
        <taxon>Burkholderiaceae</taxon>
        <taxon>Caballeronia</taxon>
    </lineage>
</organism>
<evidence type="ECO:0000256" key="1">
    <source>
        <dbReference type="ARBA" id="ARBA00022857"/>
    </source>
</evidence>
<dbReference type="Gene3D" id="3.90.180.10">
    <property type="entry name" value="Medium-chain alcohol dehydrogenases, catalytic domain"/>
    <property type="match status" value="1"/>
</dbReference>
<dbReference type="InterPro" id="IPR013154">
    <property type="entry name" value="ADH-like_N"/>
</dbReference>
<dbReference type="InterPro" id="IPR002364">
    <property type="entry name" value="Quin_OxRdtase/zeta-crystal_CS"/>
</dbReference>
<dbReference type="EMBL" id="FCOC02000006">
    <property type="protein sequence ID" value="SAL30085.1"/>
    <property type="molecule type" value="Genomic_DNA"/>
</dbReference>
<reference evidence="4 5" key="1">
    <citation type="submission" date="2016-01" db="EMBL/GenBank/DDBJ databases">
        <authorList>
            <person name="Oliw E.H."/>
        </authorList>
    </citation>
    <scope>NUCLEOTIDE SEQUENCE [LARGE SCALE GENOMIC DNA]</scope>
    <source>
        <strain evidence="4">LMG 22029</strain>
    </source>
</reference>
<dbReference type="FunFam" id="3.40.50.720:FF:000053">
    <property type="entry name" value="Quinone oxidoreductase 1"/>
    <property type="match status" value="1"/>
</dbReference>
<dbReference type="RefSeq" id="WP_060819456.1">
    <property type="nucleotide sequence ID" value="NZ_FCOC02000006.1"/>
</dbReference>
<sequence>MNRTYGRFVVEQTGAPDVMRWVQEPAQTVGADDVRVRHEAIGVDYIDTQIRAGEMPATLPTGLGFAGVGIVEETGANVTHVKEGDRVAYMYFTAGSYGEERVVPGERIFRLPDQTLAPDLAAGALFRGLTAWYLSTRLRTIKPGDAVLVHAAAGGVGLMLTQWLKHLGATVIGTVNSQEKADVLREFGCLHAVVIPQESFVDKVCEVTGGKGVAVVYESIGRETFEGSLDCASRFGLIASFGWPSGDPGPVSLMHLRSKGSLFITRPTVTQYTADAADFREGAAALFGLIQNGTLRVKVGNAYPLKDAAKAHTDIVAGRTVGSVVLTV</sequence>
<dbReference type="InterPro" id="IPR020843">
    <property type="entry name" value="ER"/>
</dbReference>
<dbReference type="GO" id="GO:0070402">
    <property type="term" value="F:NADPH binding"/>
    <property type="evidence" value="ECO:0007669"/>
    <property type="project" value="TreeGrafter"/>
</dbReference>
<accession>A0A158GD97</accession>
<dbReference type="GO" id="GO:0008270">
    <property type="term" value="F:zinc ion binding"/>
    <property type="evidence" value="ECO:0007669"/>
    <property type="project" value="InterPro"/>
</dbReference>
<dbReference type="SMART" id="SM00829">
    <property type="entry name" value="PKS_ER"/>
    <property type="match status" value="1"/>
</dbReference>
<dbReference type="Pfam" id="PF08240">
    <property type="entry name" value="ADH_N"/>
    <property type="match status" value="1"/>
</dbReference>
<dbReference type="InterPro" id="IPR011032">
    <property type="entry name" value="GroES-like_sf"/>
</dbReference>
<dbReference type="PROSITE" id="PS01162">
    <property type="entry name" value="QOR_ZETA_CRYSTAL"/>
    <property type="match status" value="1"/>
</dbReference>
<dbReference type="GO" id="GO:0035925">
    <property type="term" value="F:mRNA 3'-UTR AU-rich region binding"/>
    <property type="evidence" value="ECO:0007669"/>
    <property type="project" value="TreeGrafter"/>
</dbReference>
<dbReference type="InterPro" id="IPR047618">
    <property type="entry name" value="QOR-like"/>
</dbReference>
<keyword evidence="1" id="KW-0521">NADP</keyword>
<dbReference type="SUPFAM" id="SSF50129">
    <property type="entry name" value="GroES-like"/>
    <property type="match status" value="1"/>
</dbReference>
<dbReference type="OrthoDB" id="9805883at2"/>
<dbReference type="Pfam" id="PF00107">
    <property type="entry name" value="ADH_zinc_N"/>
    <property type="match status" value="1"/>
</dbReference>
<dbReference type="PANTHER" id="PTHR48106">
    <property type="entry name" value="QUINONE OXIDOREDUCTASE PIG3-RELATED"/>
    <property type="match status" value="1"/>
</dbReference>
<proteinExistence type="predicted"/>
<gene>
    <name evidence="4" type="ORF">AWB64_02628</name>
</gene>
<dbReference type="GO" id="GO:0003960">
    <property type="term" value="F:quinone reductase (NADPH) activity"/>
    <property type="evidence" value="ECO:0007669"/>
    <property type="project" value="InterPro"/>
</dbReference>
<dbReference type="PANTHER" id="PTHR48106:SF13">
    <property type="entry name" value="QUINONE OXIDOREDUCTASE-RELATED"/>
    <property type="match status" value="1"/>
</dbReference>
<keyword evidence="2" id="KW-0560">Oxidoreductase</keyword>